<dbReference type="RefSeq" id="XP_005758046.1">
    <property type="nucleotide sequence ID" value="XM_005757989.1"/>
</dbReference>
<accession>A0A0D3I2Y2</accession>
<dbReference type="KEGG" id="ehx:EMIHUDRAFT_438961"/>
<reference evidence="2" key="2">
    <citation type="submission" date="2024-10" db="UniProtKB">
        <authorList>
            <consortium name="EnsemblProtists"/>
        </authorList>
    </citation>
    <scope>IDENTIFICATION</scope>
</reference>
<dbReference type="HOGENOM" id="CLU_928838_0_0_1"/>
<proteinExistence type="predicted"/>
<organism evidence="2 3">
    <name type="scientific">Emiliania huxleyi (strain CCMP1516)</name>
    <dbReference type="NCBI Taxonomy" id="280463"/>
    <lineage>
        <taxon>Eukaryota</taxon>
        <taxon>Haptista</taxon>
        <taxon>Haptophyta</taxon>
        <taxon>Prymnesiophyceae</taxon>
        <taxon>Isochrysidales</taxon>
        <taxon>Noelaerhabdaceae</taxon>
        <taxon>Emiliania</taxon>
    </lineage>
</organism>
<dbReference type="Proteomes" id="UP000013827">
    <property type="component" value="Unassembled WGS sequence"/>
</dbReference>
<dbReference type="GeneID" id="17251780"/>
<dbReference type="EnsemblProtists" id="EOD05617">
    <property type="protein sequence ID" value="EOD05617"/>
    <property type="gene ID" value="EMIHUDRAFT_438961"/>
</dbReference>
<reference evidence="3" key="1">
    <citation type="journal article" date="2013" name="Nature">
        <title>Pan genome of the phytoplankton Emiliania underpins its global distribution.</title>
        <authorList>
            <person name="Read B.A."/>
            <person name="Kegel J."/>
            <person name="Klute M.J."/>
            <person name="Kuo A."/>
            <person name="Lefebvre S.C."/>
            <person name="Maumus F."/>
            <person name="Mayer C."/>
            <person name="Miller J."/>
            <person name="Monier A."/>
            <person name="Salamov A."/>
            <person name="Young J."/>
            <person name="Aguilar M."/>
            <person name="Claverie J.M."/>
            <person name="Frickenhaus S."/>
            <person name="Gonzalez K."/>
            <person name="Herman E.K."/>
            <person name="Lin Y.C."/>
            <person name="Napier J."/>
            <person name="Ogata H."/>
            <person name="Sarno A.F."/>
            <person name="Shmutz J."/>
            <person name="Schroeder D."/>
            <person name="de Vargas C."/>
            <person name="Verret F."/>
            <person name="von Dassow P."/>
            <person name="Valentin K."/>
            <person name="Van de Peer Y."/>
            <person name="Wheeler G."/>
            <person name="Dacks J.B."/>
            <person name="Delwiche C.F."/>
            <person name="Dyhrman S.T."/>
            <person name="Glockner G."/>
            <person name="John U."/>
            <person name="Richards T."/>
            <person name="Worden A.Z."/>
            <person name="Zhang X."/>
            <person name="Grigoriev I.V."/>
            <person name="Allen A.E."/>
            <person name="Bidle K."/>
            <person name="Borodovsky M."/>
            <person name="Bowler C."/>
            <person name="Brownlee C."/>
            <person name="Cock J.M."/>
            <person name="Elias M."/>
            <person name="Gladyshev V.N."/>
            <person name="Groth M."/>
            <person name="Guda C."/>
            <person name="Hadaegh A."/>
            <person name="Iglesias-Rodriguez M.D."/>
            <person name="Jenkins J."/>
            <person name="Jones B.M."/>
            <person name="Lawson T."/>
            <person name="Leese F."/>
            <person name="Lindquist E."/>
            <person name="Lobanov A."/>
            <person name="Lomsadze A."/>
            <person name="Malik S.B."/>
            <person name="Marsh M.E."/>
            <person name="Mackinder L."/>
            <person name="Mock T."/>
            <person name="Mueller-Roeber B."/>
            <person name="Pagarete A."/>
            <person name="Parker M."/>
            <person name="Probert I."/>
            <person name="Quesneville H."/>
            <person name="Raines C."/>
            <person name="Rensing S.A."/>
            <person name="Riano-Pachon D.M."/>
            <person name="Richier S."/>
            <person name="Rokitta S."/>
            <person name="Shiraiwa Y."/>
            <person name="Soanes D.M."/>
            <person name="van der Giezen M."/>
            <person name="Wahlund T.M."/>
            <person name="Williams B."/>
            <person name="Wilson W."/>
            <person name="Wolfe G."/>
            <person name="Wurch L.L."/>
        </authorList>
    </citation>
    <scope>NUCLEOTIDE SEQUENCE</scope>
</reference>
<dbReference type="PaxDb" id="2903-EOD05617"/>
<feature type="compositionally biased region" description="Basic residues" evidence="1">
    <location>
        <begin position="291"/>
        <end position="300"/>
    </location>
</feature>
<sequence>MLLLLAGLGKMPEPRPENGAASGPLHSHVNFLRWQEHPAANDVLTTEGGYLGGPVVEAPAKPGAEPAPWPQYVALDVISHVKYGVATAETATELGGMAAVEATSIAGSNLAAASGAEKERADGGWTASAAPANAINRFHELERDTETDYARLDQGGHIQGTPEALRGSGPLRITRAPRLVSPDEAAAAPVGVATAAAEAAAAAAENTAEESEHGVALGALRAAIGITALASDLQSGRRKLRDPEAHAAFGHAAVSEGAAADGDAPGVAGEESEEVRVRCGPNVGRDLPCGRSRRRSLLFD</sequence>
<feature type="region of interest" description="Disordered" evidence="1">
    <location>
        <begin position="253"/>
        <end position="300"/>
    </location>
</feature>
<evidence type="ECO:0000313" key="3">
    <source>
        <dbReference type="Proteomes" id="UP000013827"/>
    </source>
</evidence>
<name>A0A0D3I2Y2_EMIH1</name>
<keyword evidence="3" id="KW-1185">Reference proteome</keyword>
<protein>
    <submittedName>
        <fullName evidence="2">Uncharacterized protein</fullName>
    </submittedName>
</protein>
<evidence type="ECO:0000313" key="2">
    <source>
        <dbReference type="EnsemblProtists" id="EOD05617"/>
    </source>
</evidence>
<evidence type="ECO:0000256" key="1">
    <source>
        <dbReference type="SAM" id="MobiDB-lite"/>
    </source>
</evidence>
<feature type="compositionally biased region" description="Low complexity" evidence="1">
    <location>
        <begin position="257"/>
        <end position="269"/>
    </location>
</feature>
<dbReference type="AlphaFoldDB" id="A0A0D3I2Y2"/>